<keyword evidence="1" id="KW-0472">Membrane</keyword>
<dbReference type="EMBL" id="BTSY01000004">
    <property type="protein sequence ID" value="GMT21930.1"/>
    <property type="molecule type" value="Genomic_DNA"/>
</dbReference>
<proteinExistence type="predicted"/>
<dbReference type="AlphaFoldDB" id="A0AAV5VV44"/>
<evidence type="ECO:0000313" key="2">
    <source>
        <dbReference type="EMBL" id="GMT21930.1"/>
    </source>
</evidence>
<evidence type="ECO:0000313" key="3">
    <source>
        <dbReference type="Proteomes" id="UP001432322"/>
    </source>
</evidence>
<keyword evidence="3" id="KW-1185">Reference proteome</keyword>
<gene>
    <name evidence="2" type="ORF">PFISCL1PPCAC_13227</name>
</gene>
<feature type="transmembrane region" description="Helical" evidence="1">
    <location>
        <begin position="124"/>
        <end position="142"/>
    </location>
</feature>
<dbReference type="Proteomes" id="UP001432322">
    <property type="component" value="Unassembled WGS sequence"/>
</dbReference>
<evidence type="ECO:0000256" key="1">
    <source>
        <dbReference type="SAM" id="Phobius"/>
    </source>
</evidence>
<sequence>MVDSVQNCRTFCCGASWNKILTLIYAVLLTAAHALLVCASFVRLLYGPLSQSWAPLLVESALTLIYATAAIGVLLKCDCLLRLYKWTLLSCGASVCVICTAYVASEFYDWTRGSGSAGLHLNSLLRAILYTVIIARLLTHAYRTTEKYREEIREQRQQPDAYHLIKNPADIVCV</sequence>
<protein>
    <submittedName>
        <fullName evidence="2">Uncharacterized protein</fullName>
    </submittedName>
</protein>
<reference evidence="2" key="1">
    <citation type="submission" date="2023-10" db="EMBL/GenBank/DDBJ databases">
        <title>Genome assembly of Pristionchus species.</title>
        <authorList>
            <person name="Yoshida K."/>
            <person name="Sommer R.J."/>
        </authorList>
    </citation>
    <scope>NUCLEOTIDE SEQUENCE</scope>
    <source>
        <strain evidence="2">RS5133</strain>
    </source>
</reference>
<accession>A0AAV5VV44</accession>
<keyword evidence="1" id="KW-1133">Transmembrane helix</keyword>
<feature type="transmembrane region" description="Helical" evidence="1">
    <location>
        <begin position="20"/>
        <end position="46"/>
    </location>
</feature>
<feature type="transmembrane region" description="Helical" evidence="1">
    <location>
        <begin position="52"/>
        <end position="74"/>
    </location>
</feature>
<feature type="transmembrane region" description="Helical" evidence="1">
    <location>
        <begin position="86"/>
        <end position="104"/>
    </location>
</feature>
<comment type="caution">
    <text evidence="2">The sequence shown here is derived from an EMBL/GenBank/DDBJ whole genome shotgun (WGS) entry which is preliminary data.</text>
</comment>
<organism evidence="2 3">
    <name type="scientific">Pristionchus fissidentatus</name>
    <dbReference type="NCBI Taxonomy" id="1538716"/>
    <lineage>
        <taxon>Eukaryota</taxon>
        <taxon>Metazoa</taxon>
        <taxon>Ecdysozoa</taxon>
        <taxon>Nematoda</taxon>
        <taxon>Chromadorea</taxon>
        <taxon>Rhabditida</taxon>
        <taxon>Rhabditina</taxon>
        <taxon>Diplogasteromorpha</taxon>
        <taxon>Diplogasteroidea</taxon>
        <taxon>Neodiplogasteridae</taxon>
        <taxon>Pristionchus</taxon>
    </lineage>
</organism>
<name>A0AAV5VV44_9BILA</name>
<keyword evidence="1" id="KW-0812">Transmembrane</keyword>